<dbReference type="PRINTS" id="PR00991">
    <property type="entry name" value="6PFRUCTKNASE"/>
</dbReference>
<accession>A0A3N2PXW3</accession>
<dbReference type="PANTHER" id="PTHR10606">
    <property type="entry name" value="6-PHOSPHOFRUCTO-2-KINASE/FRUCTOSE-2,6-BISPHOSPHATASE"/>
    <property type="match status" value="1"/>
</dbReference>
<evidence type="ECO:0000313" key="6">
    <source>
        <dbReference type="Proteomes" id="UP000272025"/>
    </source>
</evidence>
<dbReference type="GO" id="GO:0006003">
    <property type="term" value="P:fructose 2,6-bisphosphate metabolic process"/>
    <property type="evidence" value="ECO:0007669"/>
    <property type="project" value="InterPro"/>
</dbReference>
<dbReference type="Pfam" id="PF00300">
    <property type="entry name" value="His_Phos_1"/>
    <property type="match status" value="1"/>
</dbReference>
<dbReference type="GO" id="GO:0006000">
    <property type="term" value="P:fructose metabolic process"/>
    <property type="evidence" value="ECO:0007669"/>
    <property type="project" value="InterPro"/>
</dbReference>
<dbReference type="PANTHER" id="PTHR10606:SF39">
    <property type="entry name" value="6-PHOSPHOFRUCTO-2-KINASE_FRUCTOSE-2,6-BISPHOSPHATASE YLR345W-RELATED"/>
    <property type="match status" value="1"/>
</dbReference>
<keyword evidence="5" id="KW-0808">Transferase</keyword>
<keyword evidence="1" id="KW-0547">Nucleotide-binding</keyword>
<evidence type="ECO:0000256" key="1">
    <source>
        <dbReference type="ARBA" id="ARBA00022741"/>
    </source>
</evidence>
<dbReference type="PIRSF" id="PIRSF000709">
    <property type="entry name" value="6PFK_2-Ptase"/>
    <property type="match status" value="1"/>
</dbReference>
<dbReference type="InterPro" id="IPR013078">
    <property type="entry name" value="His_Pase_superF_clade-1"/>
</dbReference>
<keyword evidence="6" id="KW-1185">Reference proteome</keyword>
<dbReference type="InterPro" id="IPR003094">
    <property type="entry name" value="6Pfruct_kin"/>
</dbReference>
<dbReference type="GO" id="GO:0005829">
    <property type="term" value="C:cytosol"/>
    <property type="evidence" value="ECO:0007669"/>
    <property type="project" value="TreeGrafter"/>
</dbReference>
<dbReference type="InterPro" id="IPR027417">
    <property type="entry name" value="P-loop_NTPase"/>
</dbReference>
<dbReference type="AlphaFoldDB" id="A0A3N2PXW3"/>
<evidence type="ECO:0000259" key="4">
    <source>
        <dbReference type="Pfam" id="PF01591"/>
    </source>
</evidence>
<dbReference type="SUPFAM" id="SSF53254">
    <property type="entry name" value="Phosphoglycerate mutase-like"/>
    <property type="match status" value="1"/>
</dbReference>
<dbReference type="GO" id="GO:0005524">
    <property type="term" value="F:ATP binding"/>
    <property type="evidence" value="ECO:0007669"/>
    <property type="project" value="UniProtKB-KW"/>
</dbReference>
<dbReference type="InterPro" id="IPR029033">
    <property type="entry name" value="His_PPase_superfam"/>
</dbReference>
<dbReference type="GO" id="GO:0004331">
    <property type="term" value="F:fructose-2,6-bisphosphate 2-phosphatase activity"/>
    <property type="evidence" value="ECO:0007669"/>
    <property type="project" value="TreeGrafter"/>
</dbReference>
<evidence type="ECO:0000313" key="5">
    <source>
        <dbReference type="EMBL" id="ROT39185.1"/>
    </source>
</evidence>
<feature type="compositionally biased region" description="Low complexity" evidence="3">
    <location>
        <begin position="500"/>
        <end position="521"/>
    </location>
</feature>
<dbReference type="CDD" id="cd07067">
    <property type="entry name" value="HP_PGM_like"/>
    <property type="match status" value="1"/>
</dbReference>
<dbReference type="InterPro" id="IPR013079">
    <property type="entry name" value="6Phosfructo_kin"/>
</dbReference>
<name>A0A3N2PXW3_SODAK</name>
<dbReference type="Gene3D" id="3.40.50.1240">
    <property type="entry name" value="Phosphoglycerate mutase-like"/>
    <property type="match status" value="1"/>
</dbReference>
<evidence type="ECO:0000256" key="2">
    <source>
        <dbReference type="ARBA" id="ARBA00022840"/>
    </source>
</evidence>
<dbReference type="FunFam" id="3.40.50.300:FF:001280">
    <property type="entry name" value="Related to 6-phosphofructo-2-kinase"/>
    <property type="match status" value="1"/>
</dbReference>
<feature type="region of interest" description="Disordered" evidence="3">
    <location>
        <begin position="493"/>
        <end position="557"/>
    </location>
</feature>
<sequence length="557" mass="62607">MALRPELHDCESADIHDSTAEIAANSPRYRRKSSTFIDAIHDVPEDQKMAPAQLYSTMSGRLFHSGRIAIVMVGLPARGKTHICVSLARYLGWLGVKTRVFHLGDYRRATVGPGGKVPEDYFFPNASPTSVMLRQKILKKCREDIYAWLNHENGQVAIYDAVNPTAASRRSLAKEFAKHDVQTLFIESYVDDEAILRENARNVKISSPDFAGMDPDEAAQLYLQRISMKIPAFETMNEQELNYIRMINAGQRFFYNNISFNYLSHRIVFYLTNLHVKSRTTYFARAGTTTEEDSYKADAPLSEEGKAYAAKMSETLLRHREEERAALIAKGGPDVPLRPLSVWTSTRLRTVQTADYLKDKGYKVRQRSQMSQINPGVCEKLSERAIRTLFPEEVEKHEVDPYHHRYPRAESYHDLAVRLEPIILELEREQSDLLIIAHESVLRVLYSYLMHCSTMDIPFLKFPRDEIIEIIPAAYQNEAKRIRIPGIDPKVTQSSPENIAIPVPTSTSASSSIPGSGTLSPDAGAGVSSPAEPVERPPANVTNKPAGIVAGKVDDED</sequence>
<dbReference type="SUPFAM" id="SSF52540">
    <property type="entry name" value="P-loop containing nucleoside triphosphate hydrolases"/>
    <property type="match status" value="1"/>
</dbReference>
<evidence type="ECO:0000256" key="3">
    <source>
        <dbReference type="SAM" id="MobiDB-lite"/>
    </source>
</evidence>
<reference evidence="5 6" key="1">
    <citation type="journal article" date="2018" name="Mol. Ecol.">
        <title>The obligate alkalophilic soda-lake fungus Sodiomyces alkalinus has shifted to a protein diet.</title>
        <authorList>
            <person name="Grum-Grzhimaylo A.A."/>
            <person name="Falkoski D.L."/>
            <person name="van den Heuvel J."/>
            <person name="Valero-Jimenez C.A."/>
            <person name="Min B."/>
            <person name="Choi I.G."/>
            <person name="Lipzen A."/>
            <person name="Daum C.G."/>
            <person name="Aanen D.K."/>
            <person name="Tsang A."/>
            <person name="Henrissat B."/>
            <person name="Bilanenko E.N."/>
            <person name="de Vries R.P."/>
            <person name="van Kan J.A.L."/>
            <person name="Grigoriev I.V."/>
            <person name="Debets A.J.M."/>
        </authorList>
    </citation>
    <scope>NUCLEOTIDE SEQUENCE [LARGE SCALE GENOMIC DNA]</scope>
    <source>
        <strain evidence="5 6">F11</strain>
    </source>
</reference>
<dbReference type="RefSeq" id="XP_028466991.1">
    <property type="nucleotide sequence ID" value="XM_028607995.1"/>
</dbReference>
<organism evidence="5 6">
    <name type="scientific">Sodiomyces alkalinus (strain CBS 110278 / VKM F-3762 / F11)</name>
    <name type="common">Alkaliphilic filamentous fungus</name>
    <dbReference type="NCBI Taxonomy" id="1314773"/>
    <lineage>
        <taxon>Eukaryota</taxon>
        <taxon>Fungi</taxon>
        <taxon>Dikarya</taxon>
        <taxon>Ascomycota</taxon>
        <taxon>Pezizomycotina</taxon>
        <taxon>Sordariomycetes</taxon>
        <taxon>Hypocreomycetidae</taxon>
        <taxon>Glomerellales</taxon>
        <taxon>Plectosphaerellaceae</taxon>
        <taxon>Sodiomyces</taxon>
    </lineage>
</organism>
<dbReference type="EMBL" id="ML119054">
    <property type="protein sequence ID" value="ROT39185.1"/>
    <property type="molecule type" value="Genomic_DNA"/>
</dbReference>
<dbReference type="GO" id="GO:0003873">
    <property type="term" value="F:6-phosphofructo-2-kinase activity"/>
    <property type="evidence" value="ECO:0007669"/>
    <property type="project" value="InterPro"/>
</dbReference>
<dbReference type="Pfam" id="PF01591">
    <property type="entry name" value="6PF2K"/>
    <property type="match status" value="1"/>
</dbReference>
<dbReference type="OrthoDB" id="267323at2759"/>
<dbReference type="FunFam" id="3.40.50.1240:FF:000031">
    <property type="entry name" value="6-phosphofructo-2-kinase/fructose-2, 6-bisphosphatase"/>
    <property type="match status" value="1"/>
</dbReference>
<dbReference type="SMART" id="SM00855">
    <property type="entry name" value="PGAM"/>
    <property type="match status" value="1"/>
</dbReference>
<proteinExistence type="predicted"/>
<dbReference type="Proteomes" id="UP000272025">
    <property type="component" value="Unassembled WGS sequence"/>
</dbReference>
<keyword evidence="5" id="KW-0418">Kinase</keyword>
<feature type="domain" description="6-phosphofructo-2-kinase" evidence="4">
    <location>
        <begin position="57"/>
        <end position="277"/>
    </location>
</feature>
<dbReference type="STRING" id="1314773.A0A3N2PXW3"/>
<dbReference type="Gene3D" id="3.40.50.300">
    <property type="entry name" value="P-loop containing nucleotide triphosphate hydrolases"/>
    <property type="match status" value="1"/>
</dbReference>
<gene>
    <name evidence="5" type="ORF">SODALDRAFT_275882</name>
</gene>
<dbReference type="GeneID" id="39576473"/>
<keyword evidence="2" id="KW-0067">ATP-binding</keyword>
<protein>
    <submittedName>
        <fullName evidence="5">Bifunctional 6-phosphofructo-2-kinase/fructose-2,6-bisphosphate 2-phosphatase</fullName>
    </submittedName>
</protein>